<dbReference type="RefSeq" id="WP_343980656.1">
    <property type="nucleotide sequence ID" value="NZ_BAAAJG010000012.1"/>
</dbReference>
<accession>A0ABW4FR34</accession>
<sequence>MIVTGFDDRQGCGYVLRTGADASEALPGGQDLRHEGKVARMTAELAAALRDALANNPTAMLGWQGPRVPLTFDDATLLAWLTYDVGGVIAVRNPPPPHPRAPRPTV</sequence>
<reference evidence="2" key="1">
    <citation type="journal article" date="2019" name="Int. J. Syst. Evol. Microbiol.">
        <title>The Global Catalogue of Microorganisms (GCM) 10K type strain sequencing project: providing services to taxonomists for standard genome sequencing and annotation.</title>
        <authorList>
            <consortium name="The Broad Institute Genomics Platform"/>
            <consortium name="The Broad Institute Genome Sequencing Center for Infectious Disease"/>
            <person name="Wu L."/>
            <person name="Ma J."/>
        </authorList>
    </citation>
    <scope>NUCLEOTIDE SEQUENCE [LARGE SCALE GENOMIC DNA]</scope>
    <source>
        <strain evidence="2">JCM 12165</strain>
    </source>
</reference>
<evidence type="ECO:0000313" key="2">
    <source>
        <dbReference type="Proteomes" id="UP001597145"/>
    </source>
</evidence>
<name>A0ABW4FR34_9PSEU</name>
<organism evidence="1 2">
    <name type="scientific">Pseudonocardia aurantiaca</name>
    <dbReference type="NCBI Taxonomy" id="75290"/>
    <lineage>
        <taxon>Bacteria</taxon>
        <taxon>Bacillati</taxon>
        <taxon>Actinomycetota</taxon>
        <taxon>Actinomycetes</taxon>
        <taxon>Pseudonocardiales</taxon>
        <taxon>Pseudonocardiaceae</taxon>
        <taxon>Pseudonocardia</taxon>
    </lineage>
</organism>
<keyword evidence="2" id="KW-1185">Reference proteome</keyword>
<evidence type="ECO:0000313" key="1">
    <source>
        <dbReference type="EMBL" id="MFD1532106.1"/>
    </source>
</evidence>
<dbReference type="Proteomes" id="UP001597145">
    <property type="component" value="Unassembled WGS sequence"/>
</dbReference>
<proteinExistence type="predicted"/>
<comment type="caution">
    <text evidence="1">The sequence shown here is derived from an EMBL/GenBank/DDBJ whole genome shotgun (WGS) entry which is preliminary data.</text>
</comment>
<protein>
    <submittedName>
        <fullName evidence="1">Uncharacterized protein</fullName>
    </submittedName>
</protein>
<gene>
    <name evidence="1" type="ORF">ACFSCY_21990</name>
</gene>
<dbReference type="EMBL" id="JBHUCP010000017">
    <property type="protein sequence ID" value="MFD1532106.1"/>
    <property type="molecule type" value="Genomic_DNA"/>
</dbReference>